<evidence type="ECO:0000313" key="3">
    <source>
        <dbReference type="Proteomes" id="UP001165653"/>
    </source>
</evidence>
<dbReference type="EMBL" id="JAPDDR010000008">
    <property type="protein sequence ID" value="MCW1915293.1"/>
    <property type="molecule type" value="Genomic_DNA"/>
</dbReference>
<dbReference type="Gene3D" id="3.20.20.150">
    <property type="entry name" value="Divalent-metal-dependent TIM barrel enzymes"/>
    <property type="match status" value="1"/>
</dbReference>
<dbReference type="GO" id="GO:0016853">
    <property type="term" value="F:isomerase activity"/>
    <property type="evidence" value="ECO:0007669"/>
    <property type="project" value="UniProtKB-KW"/>
</dbReference>
<reference evidence="2" key="1">
    <citation type="submission" date="2022-10" db="EMBL/GenBank/DDBJ databases">
        <title>Luteolibacter sp. GHJ8, whole genome shotgun sequencing project.</title>
        <authorList>
            <person name="Zhao G."/>
            <person name="Shen L."/>
        </authorList>
    </citation>
    <scope>NUCLEOTIDE SEQUENCE</scope>
    <source>
        <strain evidence="2">GHJ8</strain>
    </source>
</reference>
<protein>
    <submittedName>
        <fullName evidence="2">Sugar phosphate isomerase/epimerase</fullName>
    </submittedName>
</protein>
<dbReference type="Proteomes" id="UP001165653">
    <property type="component" value="Unassembled WGS sequence"/>
</dbReference>
<feature type="domain" description="Xylose isomerase-like TIM barrel" evidence="1">
    <location>
        <begin position="27"/>
        <end position="255"/>
    </location>
</feature>
<evidence type="ECO:0000259" key="1">
    <source>
        <dbReference type="Pfam" id="PF01261"/>
    </source>
</evidence>
<dbReference type="InterPro" id="IPR050312">
    <property type="entry name" value="IolE/XylAMocC-like"/>
</dbReference>
<dbReference type="PANTHER" id="PTHR12110">
    <property type="entry name" value="HYDROXYPYRUVATE ISOMERASE"/>
    <property type="match status" value="1"/>
</dbReference>
<proteinExistence type="predicted"/>
<keyword evidence="2" id="KW-0413">Isomerase</keyword>
<dbReference type="InterPro" id="IPR036237">
    <property type="entry name" value="Xyl_isomerase-like_sf"/>
</dbReference>
<dbReference type="InterPro" id="IPR013022">
    <property type="entry name" value="Xyl_isomerase-like_TIM-brl"/>
</dbReference>
<organism evidence="2 3">
    <name type="scientific">Luteolibacter rhizosphaerae</name>
    <dbReference type="NCBI Taxonomy" id="2989719"/>
    <lineage>
        <taxon>Bacteria</taxon>
        <taxon>Pseudomonadati</taxon>
        <taxon>Verrucomicrobiota</taxon>
        <taxon>Verrucomicrobiia</taxon>
        <taxon>Verrucomicrobiales</taxon>
        <taxon>Verrucomicrobiaceae</taxon>
        <taxon>Luteolibacter</taxon>
    </lineage>
</organism>
<dbReference type="PANTHER" id="PTHR12110:SF41">
    <property type="entry name" value="INOSOSE DEHYDRATASE"/>
    <property type="match status" value="1"/>
</dbReference>
<dbReference type="Pfam" id="PF01261">
    <property type="entry name" value="AP_endonuc_2"/>
    <property type="match status" value="1"/>
</dbReference>
<dbReference type="SUPFAM" id="SSF51658">
    <property type="entry name" value="Xylose isomerase-like"/>
    <property type="match status" value="1"/>
</dbReference>
<comment type="caution">
    <text evidence="2">The sequence shown here is derived from an EMBL/GenBank/DDBJ whole genome shotgun (WGS) entry which is preliminary data.</text>
</comment>
<dbReference type="RefSeq" id="WP_264514837.1">
    <property type="nucleotide sequence ID" value="NZ_JAPDDR010000008.1"/>
</dbReference>
<accession>A0ABT3G621</accession>
<keyword evidence="3" id="KW-1185">Reference proteome</keyword>
<sequence>MSVTFGASTWLWTSPFSSEQGELLRGIARLGFDAVELPIEDPDLVDPGKILPILEETGLTPYLCGAFGPGRDLTNPDASVRANTRAYLSRLMDLAEVLGVPFIAGPMYAQVGKARQLAPEERQREWDLAARELHTVATEAGNRGLKLAIEAINRFESDLVNTTADTIRLVRSIGHPAAKAMIDTFHMTIEEADIGAAIRHAGDDLIHVQVSENHRGVTGTGLTPWQDFRDALGDIGYKGAVVIESFTPDNRDLAGAVCIWKRFTATQDEFAARGLAFMRDLFDQPLSKSKASALAASV</sequence>
<evidence type="ECO:0000313" key="2">
    <source>
        <dbReference type="EMBL" id="MCW1915293.1"/>
    </source>
</evidence>
<name>A0ABT3G621_9BACT</name>
<gene>
    <name evidence="2" type="ORF">OJ996_17035</name>
</gene>